<feature type="transmembrane region" description="Helical" evidence="1">
    <location>
        <begin position="12"/>
        <end position="32"/>
    </location>
</feature>
<reference evidence="2 3" key="1">
    <citation type="submission" date="2016-10" db="EMBL/GenBank/DDBJ databases">
        <authorList>
            <person name="de Groot N.N."/>
        </authorList>
    </citation>
    <scope>NUCLEOTIDE SEQUENCE [LARGE SCALE GENOMIC DNA]</scope>
    <source>
        <strain evidence="2 3">LMG 26867</strain>
    </source>
</reference>
<dbReference type="AlphaFoldDB" id="A0A1H1QLI0"/>
<feature type="transmembrane region" description="Helical" evidence="1">
    <location>
        <begin position="44"/>
        <end position="62"/>
    </location>
</feature>
<evidence type="ECO:0000313" key="3">
    <source>
        <dbReference type="Proteomes" id="UP000198481"/>
    </source>
</evidence>
<name>A0A1H1QLI0_9PSED</name>
<keyword evidence="1" id="KW-1133">Transmembrane helix</keyword>
<gene>
    <name evidence="2" type="ORF">SAMN05216222_1011</name>
</gene>
<organism evidence="2 3">
    <name type="scientific">Pseudomonas prosekii</name>
    <dbReference type="NCBI Taxonomy" id="1148509"/>
    <lineage>
        <taxon>Bacteria</taxon>
        <taxon>Pseudomonadati</taxon>
        <taxon>Pseudomonadota</taxon>
        <taxon>Gammaproteobacteria</taxon>
        <taxon>Pseudomonadales</taxon>
        <taxon>Pseudomonadaceae</taxon>
        <taxon>Pseudomonas</taxon>
    </lineage>
</organism>
<keyword evidence="1" id="KW-0472">Membrane</keyword>
<dbReference type="Proteomes" id="UP000198481">
    <property type="component" value="Chromosome I"/>
</dbReference>
<dbReference type="EMBL" id="LT629762">
    <property type="protein sequence ID" value="SDS24294.1"/>
    <property type="molecule type" value="Genomic_DNA"/>
</dbReference>
<dbReference type="PROSITE" id="PS51257">
    <property type="entry name" value="PROKAR_LIPOPROTEIN"/>
    <property type="match status" value="1"/>
</dbReference>
<accession>A0A1H1QLI0</accession>
<evidence type="ECO:0000313" key="2">
    <source>
        <dbReference type="EMBL" id="SDS24294.1"/>
    </source>
</evidence>
<sequence length="69" mass="7841">MLLENIRYYFSVTCLVLGCSGLPTGIIVWGITEIVPLEGRSLDIAYLITYVVLVFFGLRFYIPRMRGHA</sequence>
<protein>
    <submittedName>
        <fullName evidence="2">Uncharacterized protein</fullName>
    </submittedName>
</protein>
<evidence type="ECO:0000256" key="1">
    <source>
        <dbReference type="SAM" id="Phobius"/>
    </source>
</evidence>
<proteinExistence type="predicted"/>
<keyword evidence="1" id="KW-0812">Transmembrane</keyword>